<protein>
    <submittedName>
        <fullName evidence="1">Uncharacterized protein</fullName>
    </submittedName>
</protein>
<keyword evidence="2" id="KW-1185">Reference proteome</keyword>
<dbReference type="EMBL" id="FSRK01000001">
    <property type="protein sequence ID" value="SIO11691.1"/>
    <property type="molecule type" value="Genomic_DNA"/>
</dbReference>
<reference evidence="2" key="1">
    <citation type="submission" date="2016-11" db="EMBL/GenBank/DDBJ databases">
        <authorList>
            <person name="Varghese N."/>
            <person name="Submissions S."/>
        </authorList>
    </citation>
    <scope>NUCLEOTIDE SEQUENCE [LARGE SCALE GENOMIC DNA]</scope>
    <source>
        <strain evidence="2">DSM 27623</strain>
    </source>
</reference>
<dbReference type="Proteomes" id="UP000185207">
    <property type="component" value="Unassembled WGS sequence"/>
</dbReference>
<dbReference type="STRING" id="1416779.SAMN05444409_2088"/>
<name>A0A1N6GVS9_9FLAO</name>
<gene>
    <name evidence="1" type="ORF">SAMN05444409_2088</name>
</gene>
<organism evidence="1 2">
    <name type="scientific">Epilithonimonas zeae</name>
    <dbReference type="NCBI Taxonomy" id="1416779"/>
    <lineage>
        <taxon>Bacteria</taxon>
        <taxon>Pseudomonadati</taxon>
        <taxon>Bacteroidota</taxon>
        <taxon>Flavobacteriia</taxon>
        <taxon>Flavobacteriales</taxon>
        <taxon>Weeksellaceae</taxon>
        <taxon>Chryseobacterium group</taxon>
        <taxon>Epilithonimonas</taxon>
    </lineage>
</organism>
<evidence type="ECO:0000313" key="1">
    <source>
        <dbReference type="EMBL" id="SIO11691.1"/>
    </source>
</evidence>
<dbReference type="AlphaFoldDB" id="A0A1N6GVS9"/>
<dbReference type="OrthoDB" id="1072575at2"/>
<evidence type="ECO:0000313" key="2">
    <source>
        <dbReference type="Proteomes" id="UP000185207"/>
    </source>
</evidence>
<proteinExistence type="predicted"/>
<sequence>MWYNIDIDKLALLLLPTFLRGKKMKAYLKSLIFPISKLYDSFIINREDNLFNVNHNGQKCYLRAVLNEEYDRQLRRIEIDDGNLHDRIYIYPEVQIIGQLDLIKNLGTLYIYSDDDYGDTGVDFYVRVPSAVEYDAYKIKYLIDFYKLATKRYKIITI</sequence>
<dbReference type="RefSeq" id="WP_074235189.1">
    <property type="nucleotide sequence ID" value="NZ_FSRK01000001.1"/>
</dbReference>
<accession>A0A1N6GVS9</accession>